<dbReference type="RefSeq" id="XP_013762098.1">
    <property type="nucleotide sequence ID" value="XM_013906644.1"/>
</dbReference>
<dbReference type="STRING" id="461836.A0A0L0DL45"/>
<keyword evidence="5" id="KW-0285">Flavoprotein</keyword>
<dbReference type="PROSITE" id="PS51645">
    <property type="entry name" value="PHR_CRY_ALPHA_BETA"/>
    <property type="match status" value="1"/>
</dbReference>
<proteinExistence type="inferred from homology"/>
<keyword evidence="16" id="KW-1185">Reference proteome</keyword>
<evidence type="ECO:0000256" key="10">
    <source>
        <dbReference type="ARBA" id="ARBA00023239"/>
    </source>
</evidence>
<gene>
    <name evidence="15" type="ORF">AMSG_00921</name>
</gene>
<accession>A0A0L0DL45</accession>
<evidence type="ECO:0000313" key="15">
    <source>
        <dbReference type="EMBL" id="KNC52093.1"/>
    </source>
</evidence>
<evidence type="ECO:0000256" key="12">
    <source>
        <dbReference type="ARBA" id="ARBA00033999"/>
    </source>
</evidence>
<dbReference type="InterPro" id="IPR006050">
    <property type="entry name" value="DNA_photolyase_N"/>
</dbReference>
<dbReference type="OrthoDB" id="496749at2759"/>
<dbReference type="PROSITE" id="PS01083">
    <property type="entry name" value="DNA_PHOTOLYASES_2_1"/>
    <property type="match status" value="1"/>
</dbReference>
<dbReference type="GeneID" id="25560696"/>
<evidence type="ECO:0000256" key="5">
    <source>
        <dbReference type="ARBA" id="ARBA00022630"/>
    </source>
</evidence>
<dbReference type="FunFam" id="1.10.579.10:FF:000002">
    <property type="entry name" value="Deoxyribodipyrimidine photolyase"/>
    <property type="match status" value="1"/>
</dbReference>
<evidence type="ECO:0000256" key="1">
    <source>
        <dbReference type="ARBA" id="ARBA00001974"/>
    </source>
</evidence>
<evidence type="ECO:0000256" key="4">
    <source>
        <dbReference type="ARBA" id="ARBA00014046"/>
    </source>
</evidence>
<evidence type="ECO:0000256" key="2">
    <source>
        <dbReference type="ARBA" id="ARBA00006409"/>
    </source>
</evidence>
<dbReference type="SUPFAM" id="SSF52425">
    <property type="entry name" value="Cryptochrome/photolyase, N-terminal domain"/>
    <property type="match status" value="1"/>
</dbReference>
<organism evidence="15 16">
    <name type="scientific">Thecamonas trahens ATCC 50062</name>
    <dbReference type="NCBI Taxonomy" id="461836"/>
    <lineage>
        <taxon>Eukaryota</taxon>
        <taxon>Apusozoa</taxon>
        <taxon>Apusomonadida</taxon>
        <taxon>Apusomonadidae</taxon>
        <taxon>Thecamonas</taxon>
    </lineage>
</organism>
<dbReference type="InterPro" id="IPR036155">
    <property type="entry name" value="Crypto/Photolyase_N_sf"/>
</dbReference>
<dbReference type="InterPro" id="IPR052219">
    <property type="entry name" value="Photolyase_Class-2"/>
</dbReference>
<evidence type="ECO:0000259" key="14">
    <source>
        <dbReference type="PROSITE" id="PS51645"/>
    </source>
</evidence>
<keyword evidence="8" id="KW-0238">DNA-binding</keyword>
<feature type="domain" description="Photolyase/cryptochrome alpha/beta" evidence="14">
    <location>
        <begin position="1"/>
        <end position="134"/>
    </location>
</feature>
<dbReference type="AlphaFoldDB" id="A0A0L0DL45"/>
<dbReference type="eggNOG" id="KOG0133">
    <property type="taxonomic scope" value="Eukaryota"/>
</dbReference>
<keyword evidence="10 15" id="KW-0456">Lyase</keyword>
<dbReference type="PANTHER" id="PTHR10211">
    <property type="entry name" value="DEOXYRIBODIPYRIMIDINE PHOTOLYASE"/>
    <property type="match status" value="1"/>
</dbReference>
<dbReference type="Gene3D" id="3.40.50.620">
    <property type="entry name" value="HUPs"/>
    <property type="match status" value="1"/>
</dbReference>
<feature type="region of interest" description="Disordered" evidence="13">
    <location>
        <begin position="490"/>
        <end position="515"/>
    </location>
</feature>
<evidence type="ECO:0000256" key="3">
    <source>
        <dbReference type="ARBA" id="ARBA00013149"/>
    </source>
</evidence>
<dbReference type="GO" id="GO:0003677">
    <property type="term" value="F:DNA binding"/>
    <property type="evidence" value="ECO:0007669"/>
    <property type="project" value="UniProtKB-KW"/>
</dbReference>
<dbReference type="InterPro" id="IPR014729">
    <property type="entry name" value="Rossmann-like_a/b/a_fold"/>
</dbReference>
<keyword evidence="9" id="KW-0234">DNA repair</keyword>
<evidence type="ECO:0000256" key="11">
    <source>
        <dbReference type="ARBA" id="ARBA00031671"/>
    </source>
</evidence>
<dbReference type="Proteomes" id="UP000054408">
    <property type="component" value="Unassembled WGS sequence"/>
</dbReference>
<name>A0A0L0DL45_THETB</name>
<comment type="cofactor">
    <cofactor evidence="1">
        <name>FAD</name>
        <dbReference type="ChEBI" id="CHEBI:57692"/>
    </cofactor>
</comment>
<dbReference type="SUPFAM" id="SSF48173">
    <property type="entry name" value="Cryptochrome/photolyase FAD-binding domain"/>
    <property type="match status" value="1"/>
</dbReference>
<evidence type="ECO:0000256" key="9">
    <source>
        <dbReference type="ARBA" id="ARBA00023204"/>
    </source>
</evidence>
<dbReference type="OMA" id="IHNYLRM"/>
<dbReference type="InterPro" id="IPR032673">
    <property type="entry name" value="DNA_photolyase_2_CS"/>
</dbReference>
<keyword evidence="6" id="KW-0227">DNA damage</keyword>
<evidence type="ECO:0000256" key="8">
    <source>
        <dbReference type="ARBA" id="ARBA00023125"/>
    </source>
</evidence>
<dbReference type="InterPro" id="IPR036134">
    <property type="entry name" value="Crypto/Photolyase_FAD-like_sf"/>
</dbReference>
<evidence type="ECO:0000256" key="13">
    <source>
        <dbReference type="SAM" id="MobiDB-lite"/>
    </source>
</evidence>
<dbReference type="GO" id="GO:0000719">
    <property type="term" value="P:photoreactive repair"/>
    <property type="evidence" value="ECO:0007669"/>
    <property type="project" value="TreeGrafter"/>
</dbReference>
<evidence type="ECO:0000256" key="7">
    <source>
        <dbReference type="ARBA" id="ARBA00022827"/>
    </source>
</evidence>
<sequence length="515" mass="56112">MQASVRPTTDNFALVYALRRAAALRLPLVVAFALTASFPGANARSYSFLLEGVLDAFAGLADAGIGGCVLLPADGEAADASMPARVAELAAALASPEVVTDAGYLHIQEQWRTELAAELDDAGVPLVQVEANVVVPVEVVTDKVEYAARTIRPKINRLRDDYLVPLDDDDASDHGLSLVARPGGAPASTQLPDGVADALGELKLSRAVPADELPREVENKAGQAWIAERVEAINADVSVAPVAGKHGGWRAGRDAVDAFVDGKLRQYAAERNVPSQGSTSGLSAYLHYGHIGPVSVARRVVAAKKASSSSTTRESADAFLEEMVVRRELSMNFCHFMEGESYAKYETAHEGDARQWIYTADELDAGLTHDPFWNAAQREMVLYGDMHGYARMYWSKKVIEWTESPKAAYAWLRAANDKYELDGRDPNGYVGVAWCFGRHDRPWTRRDIFGSVRYMNDKGLLRKFKDGIRQWAADINAAYEAKHNLAPGVDAWQYNPNKRPPAGNAGPSAKKQKKK</sequence>
<reference evidence="15 16" key="1">
    <citation type="submission" date="2010-05" db="EMBL/GenBank/DDBJ databases">
        <title>The Genome Sequence of Thecamonas trahens ATCC 50062.</title>
        <authorList>
            <consortium name="The Broad Institute Genome Sequencing Platform"/>
            <person name="Russ C."/>
            <person name="Cuomo C."/>
            <person name="Shea T."/>
            <person name="Young S.K."/>
            <person name="Zeng Q."/>
            <person name="Koehrsen M."/>
            <person name="Haas B."/>
            <person name="Borodovsky M."/>
            <person name="Guigo R."/>
            <person name="Alvarado L."/>
            <person name="Berlin A."/>
            <person name="Bochicchio J."/>
            <person name="Borenstein D."/>
            <person name="Chapman S."/>
            <person name="Chen Z."/>
            <person name="Freedman E."/>
            <person name="Gellesch M."/>
            <person name="Goldberg J."/>
            <person name="Griggs A."/>
            <person name="Gujja S."/>
            <person name="Heilman E."/>
            <person name="Heiman D."/>
            <person name="Hepburn T."/>
            <person name="Howarth C."/>
            <person name="Jen D."/>
            <person name="Larson L."/>
            <person name="Mehta T."/>
            <person name="Park D."/>
            <person name="Pearson M."/>
            <person name="Roberts A."/>
            <person name="Saif S."/>
            <person name="Shenoy N."/>
            <person name="Sisk P."/>
            <person name="Stolte C."/>
            <person name="Sykes S."/>
            <person name="Thomson T."/>
            <person name="Walk T."/>
            <person name="White J."/>
            <person name="Yandava C."/>
            <person name="Burger G."/>
            <person name="Gray M.W."/>
            <person name="Holland P.W.H."/>
            <person name="King N."/>
            <person name="Lang F.B.F."/>
            <person name="Roger A.J."/>
            <person name="Ruiz-Trillo I."/>
            <person name="Lander E."/>
            <person name="Nusbaum C."/>
        </authorList>
    </citation>
    <scope>NUCLEOTIDE SEQUENCE [LARGE SCALE GENOMIC DNA]</scope>
    <source>
        <strain evidence="15 16">ATCC 50062</strain>
    </source>
</reference>
<keyword evidence="7" id="KW-0274">FAD</keyword>
<dbReference type="Gene3D" id="1.10.579.10">
    <property type="entry name" value="DNA Cyclobutane Dipyrimidine Photolyase, subunit A, domain 3"/>
    <property type="match status" value="1"/>
</dbReference>
<protein>
    <recommendedName>
        <fullName evidence="4">Deoxyribodipyrimidine photo-lyase</fullName>
        <ecNumber evidence="3">4.1.99.3</ecNumber>
    </recommendedName>
    <alternativeName>
        <fullName evidence="11">DNA photolyase</fullName>
    </alternativeName>
</protein>
<evidence type="ECO:0000256" key="6">
    <source>
        <dbReference type="ARBA" id="ARBA00022763"/>
    </source>
</evidence>
<comment type="similarity">
    <text evidence="2">Belongs to the DNA photolyase class-2 family.</text>
</comment>
<comment type="catalytic activity">
    <reaction evidence="12">
        <text>cyclobutadipyrimidine (in DNA) = 2 pyrimidine residues (in DNA).</text>
        <dbReference type="EC" id="4.1.99.3"/>
    </reaction>
</comment>
<dbReference type="Pfam" id="PF00875">
    <property type="entry name" value="DNA_photolyase"/>
    <property type="match status" value="1"/>
</dbReference>
<dbReference type="PANTHER" id="PTHR10211:SF0">
    <property type="entry name" value="DEOXYRIBODIPYRIMIDINE PHOTO-LYASE"/>
    <property type="match status" value="1"/>
</dbReference>
<dbReference type="GO" id="GO:0003904">
    <property type="term" value="F:deoxyribodipyrimidine photo-lyase activity"/>
    <property type="evidence" value="ECO:0007669"/>
    <property type="project" value="UniProtKB-EC"/>
</dbReference>
<evidence type="ECO:0000313" key="16">
    <source>
        <dbReference type="Proteomes" id="UP000054408"/>
    </source>
</evidence>
<dbReference type="Gene3D" id="1.25.40.80">
    <property type="match status" value="1"/>
</dbReference>
<dbReference type="EMBL" id="GL349436">
    <property type="protein sequence ID" value="KNC52093.1"/>
    <property type="molecule type" value="Genomic_DNA"/>
</dbReference>
<dbReference type="EC" id="4.1.99.3" evidence="3"/>